<evidence type="ECO:0000259" key="9">
    <source>
        <dbReference type="PROSITE" id="PS51387"/>
    </source>
</evidence>
<dbReference type="AlphaFoldDB" id="A0ABD1N0I1"/>
<evidence type="ECO:0000256" key="3">
    <source>
        <dbReference type="ARBA" id="ARBA00022630"/>
    </source>
</evidence>
<keyword evidence="3" id="KW-0285">Flavoprotein</keyword>
<dbReference type="InterPro" id="IPR006094">
    <property type="entry name" value="Oxid_FAD_bind_N"/>
</dbReference>
<evidence type="ECO:0000256" key="6">
    <source>
        <dbReference type="ARBA" id="ARBA00023157"/>
    </source>
</evidence>
<evidence type="ECO:0000256" key="5">
    <source>
        <dbReference type="ARBA" id="ARBA00022827"/>
    </source>
</evidence>
<evidence type="ECO:0000256" key="1">
    <source>
        <dbReference type="ARBA" id="ARBA00001974"/>
    </source>
</evidence>
<evidence type="ECO:0000256" key="2">
    <source>
        <dbReference type="ARBA" id="ARBA00005466"/>
    </source>
</evidence>
<accession>A0ABD1N0I1</accession>
<dbReference type="FunFam" id="3.30.43.10:FF:000004">
    <property type="entry name" value="Berberine bridge enzyme-like 15"/>
    <property type="match status" value="1"/>
</dbReference>
<proteinExistence type="inferred from homology"/>
<evidence type="ECO:0000256" key="8">
    <source>
        <dbReference type="SAM" id="Coils"/>
    </source>
</evidence>
<dbReference type="InterPro" id="IPR036318">
    <property type="entry name" value="FAD-bd_PCMH-like_sf"/>
</dbReference>
<organism evidence="10 11">
    <name type="scientific">Flemingia macrophylla</name>
    <dbReference type="NCBI Taxonomy" id="520843"/>
    <lineage>
        <taxon>Eukaryota</taxon>
        <taxon>Viridiplantae</taxon>
        <taxon>Streptophyta</taxon>
        <taxon>Embryophyta</taxon>
        <taxon>Tracheophyta</taxon>
        <taxon>Spermatophyta</taxon>
        <taxon>Magnoliopsida</taxon>
        <taxon>eudicotyledons</taxon>
        <taxon>Gunneridae</taxon>
        <taxon>Pentapetalae</taxon>
        <taxon>rosids</taxon>
        <taxon>fabids</taxon>
        <taxon>Fabales</taxon>
        <taxon>Fabaceae</taxon>
        <taxon>Papilionoideae</taxon>
        <taxon>50 kb inversion clade</taxon>
        <taxon>NPAAA clade</taxon>
        <taxon>indigoferoid/millettioid clade</taxon>
        <taxon>Phaseoleae</taxon>
        <taxon>Flemingia</taxon>
    </lineage>
</organism>
<dbReference type="Gene3D" id="3.40.462.20">
    <property type="match status" value="1"/>
</dbReference>
<keyword evidence="6" id="KW-1015">Disulfide bond</keyword>
<name>A0ABD1N0I1_9FABA</name>
<keyword evidence="7" id="KW-0325">Glycoprotein</keyword>
<dbReference type="InterPro" id="IPR016167">
    <property type="entry name" value="FAD-bd_PCMH_sub1"/>
</dbReference>
<keyword evidence="5" id="KW-0274">FAD</keyword>
<evidence type="ECO:0000313" key="11">
    <source>
        <dbReference type="Proteomes" id="UP001603857"/>
    </source>
</evidence>
<dbReference type="PROSITE" id="PS51387">
    <property type="entry name" value="FAD_PCMH"/>
    <property type="match status" value="1"/>
</dbReference>
<dbReference type="Pfam" id="PF08031">
    <property type="entry name" value="BBE"/>
    <property type="match status" value="1"/>
</dbReference>
<dbReference type="PANTHER" id="PTHR32448">
    <property type="entry name" value="OS08G0158400 PROTEIN"/>
    <property type="match status" value="1"/>
</dbReference>
<reference evidence="10 11" key="1">
    <citation type="submission" date="2024-08" db="EMBL/GenBank/DDBJ databases">
        <title>Insights into the chromosomal genome structure of Flemingia macrophylla.</title>
        <authorList>
            <person name="Ding Y."/>
            <person name="Zhao Y."/>
            <person name="Bi W."/>
            <person name="Wu M."/>
            <person name="Zhao G."/>
            <person name="Gong Y."/>
            <person name="Li W."/>
            <person name="Zhang P."/>
        </authorList>
    </citation>
    <scope>NUCLEOTIDE SEQUENCE [LARGE SCALE GENOMIC DNA]</scope>
    <source>
        <strain evidence="10">DYQJB</strain>
        <tissue evidence="10">Leaf</tissue>
    </source>
</reference>
<feature type="coiled-coil region" evidence="8">
    <location>
        <begin position="23"/>
        <end position="50"/>
    </location>
</feature>
<evidence type="ECO:0000313" key="10">
    <source>
        <dbReference type="EMBL" id="KAL2341586.1"/>
    </source>
</evidence>
<dbReference type="InterPro" id="IPR016169">
    <property type="entry name" value="FAD-bd_PCMH_sub2"/>
</dbReference>
<dbReference type="InterPro" id="IPR016166">
    <property type="entry name" value="FAD-bd_PCMH"/>
</dbReference>
<evidence type="ECO:0000256" key="4">
    <source>
        <dbReference type="ARBA" id="ARBA00022729"/>
    </source>
</evidence>
<protein>
    <recommendedName>
        <fullName evidence="9">FAD-binding PCMH-type domain-containing protein</fullName>
    </recommendedName>
</protein>
<gene>
    <name evidence="10" type="ORF">Fmac_009526</name>
</gene>
<dbReference type="Pfam" id="PF01565">
    <property type="entry name" value="FAD_binding_4"/>
    <property type="match status" value="1"/>
</dbReference>
<keyword evidence="4" id="KW-0732">Signal</keyword>
<comment type="similarity">
    <text evidence="2">Belongs to the oxygen-dependent FAD-linked oxidoreductase family.</text>
</comment>
<dbReference type="GO" id="GO:1901696">
    <property type="term" value="P:cannabinoid biosynthetic process"/>
    <property type="evidence" value="ECO:0007669"/>
    <property type="project" value="UniProtKB-ARBA"/>
</dbReference>
<sequence>MGAFNSDRSFCVSDAVVEVGGELVEENANVTEVEATNTSLKREVEANEERREEVMLTTIIRQKFFFFFSFLSSPPSSLTGATSPSWNAANAATSSSNRRHPDSSNRLHLICVLFRLLFLLRDFSFPTHLFFFREYSSSSPLLLALFFFFVRIVSHRLLHPHRLHLTSAGADEDVEPVALAELTVVDGSRMDSASSAHHTFVHCLVNHSEPSHPITSAIFTPTNTSFSSVLQAYIRNLRFNTSTTRKPYLIITALHVSHVQAAIICAQKHNLQMKIRSGGHDYEGVSYVAEVPFFILDMFNLRSIEVDIDTETAWVQAGATLGEVYYRIAEKSKTHGFPAGVCPTVGVGGHISGGGYGNMMRKYGLSVDNVIDAQMVDVQGRFLDRKSMGEDLFWAIRGGGGASFGVVLAYKIKLVRVPETVTVFQVRRTLEQNATDIVYNWQHVAPTINDDLFIRLIIDVVNGTQNGTKTVRASFIALFLGDSKTLVSLLNEKFPQLGLRQSDCIETSWLRSVLFWTNINITEPVEILLDRQPQSLNYLKRKSDYVKKPISKEGLEGIWKKMIELVDTILYFNPYGGRMAEIPSTATPFPHRAGNLWKVQYQANWNEPGKEVADYFINLTRILHKYMTPFVSKNPREAFFNYKDLDLGINHNGKNSYAEGKVYGVEYYKDNFNRLVQIKTKVDPDNFFRNEQSIPTLPYRKN</sequence>
<dbReference type="Gene3D" id="3.30.43.10">
    <property type="entry name" value="Uridine Diphospho-n-acetylenolpyruvylglucosamine Reductase, domain 2"/>
    <property type="match status" value="1"/>
</dbReference>
<keyword evidence="8" id="KW-0175">Coiled coil</keyword>
<feature type="domain" description="FAD-binding PCMH-type" evidence="9">
    <location>
        <begin position="243"/>
        <end position="417"/>
    </location>
</feature>
<dbReference type="InterPro" id="IPR012951">
    <property type="entry name" value="BBE"/>
</dbReference>
<dbReference type="SUPFAM" id="SSF56176">
    <property type="entry name" value="FAD-binding/transporter-associated domain-like"/>
    <property type="match status" value="1"/>
</dbReference>
<comment type="caution">
    <text evidence="10">The sequence shown here is derived from an EMBL/GenBank/DDBJ whole genome shotgun (WGS) entry which is preliminary data.</text>
</comment>
<evidence type="ECO:0000256" key="7">
    <source>
        <dbReference type="ARBA" id="ARBA00023180"/>
    </source>
</evidence>
<keyword evidence="11" id="KW-1185">Reference proteome</keyword>
<dbReference type="Gene3D" id="3.30.465.10">
    <property type="match status" value="1"/>
</dbReference>
<dbReference type="Proteomes" id="UP001603857">
    <property type="component" value="Unassembled WGS sequence"/>
</dbReference>
<comment type="cofactor">
    <cofactor evidence="1">
        <name>FAD</name>
        <dbReference type="ChEBI" id="CHEBI:57692"/>
    </cofactor>
</comment>
<dbReference type="EMBL" id="JBGMDY010000003">
    <property type="protein sequence ID" value="KAL2341586.1"/>
    <property type="molecule type" value="Genomic_DNA"/>
</dbReference>